<dbReference type="InterPro" id="IPR029034">
    <property type="entry name" value="Cystine-knot_cytokine"/>
</dbReference>
<reference evidence="7" key="1">
    <citation type="submission" date="2016-04" db="EMBL/GenBank/DDBJ databases">
        <title>Identification of allatostatic molecules in the brown-winged green bug Plautia stali.</title>
        <authorList>
            <person name="Matsumoto K."/>
            <person name="Suetsugu Y."/>
            <person name="Tanaka Y."/>
            <person name="Kotaki T."/>
            <person name="Goto S.G."/>
            <person name="Shinoda T."/>
            <person name="Shiga S."/>
        </authorList>
    </citation>
    <scope>NUCLEOTIDE SEQUENCE</scope>
</reference>
<keyword evidence="3 5" id="KW-0732">Signal</keyword>
<evidence type="ECO:0000256" key="4">
    <source>
        <dbReference type="ARBA" id="ARBA00023157"/>
    </source>
</evidence>
<dbReference type="AlphaFoldDB" id="A0A1E1G7S7"/>
<evidence type="ECO:0000256" key="3">
    <source>
        <dbReference type="ARBA" id="ARBA00022729"/>
    </source>
</evidence>
<evidence type="ECO:0000259" key="6">
    <source>
        <dbReference type="Pfam" id="PF03045"/>
    </source>
</evidence>
<dbReference type="Gene3D" id="2.10.90.10">
    <property type="entry name" value="Cystine-knot cytokines"/>
    <property type="match status" value="1"/>
</dbReference>
<proteinExistence type="evidence at transcript level"/>
<sequence length="122" mass="13660">MVNKLLWCMLFVSSFPGLLSKQDAWGKPGCHRVGHTRKVRIPDCVEFEVTTNACRGYCESWAVPSPKETLVSNPRQAITSVGQCCNIMETEDVEVRVLCLDGLKDLVFKSAKSCSCYHCKKD</sequence>
<dbReference type="Pfam" id="PF03045">
    <property type="entry name" value="DAN"/>
    <property type="match status" value="1"/>
</dbReference>
<evidence type="ECO:0000313" key="7">
    <source>
        <dbReference type="EMBL" id="BAV78809.1"/>
    </source>
</evidence>
<feature type="signal peptide" evidence="5">
    <location>
        <begin position="1"/>
        <end position="20"/>
    </location>
</feature>
<feature type="chain" id="PRO_5009113512" evidence="5">
    <location>
        <begin position="21"/>
        <end position="122"/>
    </location>
</feature>
<accession>A0A1E1G7S7</accession>
<keyword evidence="4" id="KW-1015">Disulfide bond</keyword>
<organism evidence="7">
    <name type="scientific">Plautia stali</name>
    <name type="common">Stink bug</name>
    <dbReference type="NCBI Taxonomy" id="106108"/>
    <lineage>
        <taxon>Eukaryota</taxon>
        <taxon>Metazoa</taxon>
        <taxon>Ecdysozoa</taxon>
        <taxon>Arthropoda</taxon>
        <taxon>Hexapoda</taxon>
        <taxon>Insecta</taxon>
        <taxon>Pterygota</taxon>
        <taxon>Neoptera</taxon>
        <taxon>Paraneoptera</taxon>
        <taxon>Hemiptera</taxon>
        <taxon>Heteroptera</taxon>
        <taxon>Panheteroptera</taxon>
        <taxon>Pentatomomorpha</taxon>
        <taxon>Pentatomoidea</taxon>
        <taxon>Pentatomidae</taxon>
        <taxon>Pentatominae</taxon>
        <taxon>Plautia</taxon>
    </lineage>
</organism>
<comment type="subcellular location">
    <subcellularLocation>
        <location evidence="1">Secreted</location>
    </subcellularLocation>
</comment>
<feature type="domain" description="DAN" evidence="6">
    <location>
        <begin position="24"/>
        <end position="117"/>
    </location>
</feature>
<dbReference type="GO" id="GO:0005615">
    <property type="term" value="C:extracellular space"/>
    <property type="evidence" value="ECO:0007669"/>
    <property type="project" value="TreeGrafter"/>
</dbReference>
<name>A0A1E1G7S7_PLAST</name>
<evidence type="ECO:0000256" key="5">
    <source>
        <dbReference type="SAM" id="SignalP"/>
    </source>
</evidence>
<dbReference type="GO" id="GO:0051427">
    <property type="term" value="F:hormone receptor binding"/>
    <property type="evidence" value="ECO:0007669"/>
    <property type="project" value="TreeGrafter"/>
</dbReference>
<dbReference type="InterPro" id="IPR004133">
    <property type="entry name" value="DAN_dom"/>
</dbReference>
<dbReference type="EMBL" id="LC146505">
    <property type="protein sequence ID" value="BAV78809.1"/>
    <property type="molecule type" value="mRNA"/>
</dbReference>
<evidence type="ECO:0000256" key="1">
    <source>
        <dbReference type="ARBA" id="ARBA00004613"/>
    </source>
</evidence>
<dbReference type="PANTHER" id="PTHR31129">
    <property type="entry name" value="GLYCOPROTEIN HORMONE ALPHA-2"/>
    <property type="match status" value="1"/>
</dbReference>
<keyword evidence="2" id="KW-0964">Secreted</keyword>
<dbReference type="FunFam" id="2.10.90.10:FF:000049">
    <property type="entry name" value="Glycoprotein hormone alpha 2"/>
    <property type="match status" value="1"/>
</dbReference>
<dbReference type="InterPro" id="IPR052680">
    <property type="entry name" value="Glyco_Hormone_Alpha"/>
</dbReference>
<protein>
    <submittedName>
        <fullName evidence="7">Glycoprotein hormone alpha 2</fullName>
    </submittedName>
</protein>
<dbReference type="GO" id="GO:0007166">
    <property type="term" value="P:cell surface receptor signaling pathway"/>
    <property type="evidence" value="ECO:0007669"/>
    <property type="project" value="TreeGrafter"/>
</dbReference>
<gene>
    <name evidence="7" type="primary">GPA2</name>
</gene>
<evidence type="ECO:0000256" key="2">
    <source>
        <dbReference type="ARBA" id="ARBA00022525"/>
    </source>
</evidence>
<dbReference type="PANTHER" id="PTHR31129:SF2">
    <property type="entry name" value="GLYCOPROTEIN HORMONE ALPHA-2"/>
    <property type="match status" value="1"/>
</dbReference>